<organism evidence="2 3">
    <name type="scientific">Leptosphaeria maculans (strain JN3 / isolate v23.1.3 / race Av1-4-5-6-7-8)</name>
    <name type="common">Blackleg fungus</name>
    <name type="synonym">Phoma lingam</name>
    <dbReference type="NCBI Taxonomy" id="985895"/>
    <lineage>
        <taxon>Eukaryota</taxon>
        <taxon>Fungi</taxon>
        <taxon>Dikarya</taxon>
        <taxon>Ascomycota</taxon>
        <taxon>Pezizomycotina</taxon>
        <taxon>Dothideomycetes</taxon>
        <taxon>Pleosporomycetidae</taxon>
        <taxon>Pleosporales</taxon>
        <taxon>Pleosporineae</taxon>
        <taxon>Leptosphaeriaceae</taxon>
        <taxon>Plenodomus</taxon>
        <taxon>Plenodomus lingam/Leptosphaeria maculans species complex</taxon>
    </lineage>
</organism>
<dbReference type="OrthoDB" id="191371at2759"/>
<evidence type="ECO:0000259" key="1">
    <source>
        <dbReference type="Pfam" id="PF17048"/>
    </source>
</evidence>
<dbReference type="VEuPathDB" id="FungiDB:LEMA_P000920.1"/>
<gene>
    <name evidence="2" type="ORF">LEMA_P000920.1</name>
</gene>
<keyword evidence="3" id="KW-1185">Reference proteome</keyword>
<evidence type="ECO:0000313" key="3">
    <source>
        <dbReference type="Proteomes" id="UP000002668"/>
    </source>
</evidence>
<dbReference type="InterPro" id="IPR038445">
    <property type="entry name" value="NCDase_C_sf"/>
</dbReference>
<name>E5ADL6_LEPMJ</name>
<dbReference type="eggNOG" id="ENOG502SY8E">
    <property type="taxonomic scope" value="Eukaryota"/>
</dbReference>
<dbReference type="Gene3D" id="2.60.40.2300">
    <property type="entry name" value="Neutral/alkaline non-lysosomal ceramidase, C-terminal domain"/>
    <property type="match status" value="1"/>
</dbReference>
<proteinExistence type="predicted"/>
<evidence type="ECO:0000313" key="2">
    <source>
        <dbReference type="EMBL" id="CBY01305.1"/>
    </source>
</evidence>
<feature type="domain" description="Neutral/alkaline non-lysosomal ceramidase C-terminal" evidence="1">
    <location>
        <begin position="2"/>
        <end position="68"/>
    </location>
</feature>
<sequence>MRTDADWELVFHWKRVNGLLGTSEALIEWDSAGLGGAEAGTYRLRYYGDSRAVGGKVSAFQGASAPFRLL</sequence>
<dbReference type="InParanoid" id="E5ADL6"/>
<accession>E5ADL6</accession>
<dbReference type="AlphaFoldDB" id="E5ADL6"/>
<dbReference type="STRING" id="985895.E5ADL6"/>
<dbReference type="Pfam" id="PF17048">
    <property type="entry name" value="Ceramidse_alk_C"/>
    <property type="match status" value="1"/>
</dbReference>
<dbReference type="HOGENOM" id="CLU_2758259_0_0_1"/>
<dbReference type="Proteomes" id="UP000002668">
    <property type="component" value="Genome"/>
</dbReference>
<dbReference type="InterPro" id="IPR031331">
    <property type="entry name" value="NEUT/ALK_ceramidase_C"/>
</dbReference>
<dbReference type="EMBL" id="FP929139">
    <property type="protein sequence ID" value="CBY01305.1"/>
    <property type="molecule type" value="Genomic_DNA"/>
</dbReference>
<reference evidence="3" key="1">
    <citation type="journal article" date="2011" name="Nat. Commun.">
        <title>Effector diversification within compartments of the Leptosphaeria maculans genome affected by Repeat-Induced Point mutations.</title>
        <authorList>
            <person name="Rouxel T."/>
            <person name="Grandaubert J."/>
            <person name="Hane J.K."/>
            <person name="Hoede C."/>
            <person name="van de Wouw A.P."/>
            <person name="Couloux A."/>
            <person name="Dominguez V."/>
            <person name="Anthouard V."/>
            <person name="Bally P."/>
            <person name="Bourras S."/>
            <person name="Cozijnsen A.J."/>
            <person name="Ciuffetti L.M."/>
            <person name="Degrave A."/>
            <person name="Dilmaghani A."/>
            <person name="Duret L."/>
            <person name="Fudal I."/>
            <person name="Goodwin S.B."/>
            <person name="Gout L."/>
            <person name="Glaser N."/>
            <person name="Linglin J."/>
            <person name="Kema G.H.J."/>
            <person name="Lapalu N."/>
            <person name="Lawrence C.B."/>
            <person name="May K."/>
            <person name="Meyer M."/>
            <person name="Ollivier B."/>
            <person name="Poulain J."/>
            <person name="Schoch C.L."/>
            <person name="Simon A."/>
            <person name="Spatafora J.W."/>
            <person name="Stachowiak A."/>
            <person name="Turgeon B.G."/>
            <person name="Tyler B.M."/>
            <person name="Vincent D."/>
            <person name="Weissenbach J."/>
            <person name="Amselem J."/>
            <person name="Quesneville H."/>
            <person name="Oliver R.P."/>
            <person name="Wincker P."/>
            <person name="Balesdent M.-H."/>
            <person name="Howlett B.J."/>
        </authorList>
    </citation>
    <scope>NUCLEOTIDE SEQUENCE [LARGE SCALE GENOMIC DNA]</scope>
    <source>
        <strain evidence="3">JN3 / isolate v23.1.3 / race Av1-4-5-6-7-8</strain>
    </source>
</reference>
<protein>
    <recommendedName>
        <fullName evidence="1">Neutral/alkaline non-lysosomal ceramidase C-terminal domain-containing protein</fullName>
    </recommendedName>
</protein>